<evidence type="ECO:0000313" key="6">
    <source>
        <dbReference type="EMBL" id="PWA70932.1"/>
    </source>
</evidence>
<dbReference type="EMBL" id="PKPP01003159">
    <property type="protein sequence ID" value="PWA70932.1"/>
    <property type="molecule type" value="Genomic_DNA"/>
</dbReference>
<dbReference type="PANTHER" id="PTHR31637">
    <property type="entry name" value="2,3-BISPHOSPHOGLYCERATE-INDEPENDENT PHOSPHOGLYCERATE MUTASE"/>
    <property type="match status" value="1"/>
</dbReference>
<evidence type="ECO:0000256" key="2">
    <source>
        <dbReference type="ARBA" id="ARBA00011245"/>
    </source>
</evidence>
<accession>A0A2U1NBQ9</accession>
<dbReference type="GO" id="GO:0004619">
    <property type="term" value="F:phosphoglycerate mutase activity"/>
    <property type="evidence" value="ECO:0007669"/>
    <property type="project" value="InterPro"/>
</dbReference>
<evidence type="ECO:0000256" key="4">
    <source>
        <dbReference type="SAM" id="MobiDB-lite"/>
    </source>
</evidence>
<gene>
    <name evidence="6" type="ORF">CTI12_AA260270</name>
</gene>
<sequence>MVKDFLLLFLEGKEKVDDLYQSTVEGATALRYFLHTGGFWYCRFLIVIVSFTIPLCSSDLENGLSFCSLGDSSTVTRPYLARADIHTPNTCEWTPNGVTQPSVPQAVHSMLVMFLVLQTTSALLRVIHNTNHVTGSATGSAARNQRAQTSVVRSGRPAGTRQGCNQKISRLLDKNGLLFVSKELFVVALAFKNCRNYDFHCVRTIYLALIGFNKAYLTALLIPMGVGAGLGTRRILDMDCNGKAGFETVKFSHATFFWNGNRFGYLNSELEEYVEFQVMVMKALEIGEKTRDAILSGKFDQVRVKIPNGDMVGHISDVEATVVSCKAADEAVKKGQTKKNKNVNQVHIDDAIDSVVGEIIESTPEGSLKNEDGNSEIMNKKMSYKEMSHKSNREFKLYKDGDMKHFQFHWSKGEPIIVSNVLSKSLGLSWEPMVL</sequence>
<evidence type="ECO:0000256" key="1">
    <source>
        <dbReference type="ARBA" id="ARBA00004496"/>
    </source>
</evidence>
<dbReference type="GO" id="GO:0006007">
    <property type="term" value="P:glucose catabolic process"/>
    <property type="evidence" value="ECO:0007669"/>
    <property type="project" value="InterPro"/>
</dbReference>
<dbReference type="GO" id="GO:0005737">
    <property type="term" value="C:cytoplasm"/>
    <property type="evidence" value="ECO:0007669"/>
    <property type="project" value="UniProtKB-SubCell"/>
</dbReference>
<organism evidence="6 7">
    <name type="scientific">Artemisia annua</name>
    <name type="common">Sweet wormwood</name>
    <dbReference type="NCBI Taxonomy" id="35608"/>
    <lineage>
        <taxon>Eukaryota</taxon>
        <taxon>Viridiplantae</taxon>
        <taxon>Streptophyta</taxon>
        <taxon>Embryophyta</taxon>
        <taxon>Tracheophyta</taxon>
        <taxon>Spermatophyta</taxon>
        <taxon>Magnoliopsida</taxon>
        <taxon>eudicotyledons</taxon>
        <taxon>Gunneridae</taxon>
        <taxon>Pentapetalae</taxon>
        <taxon>asterids</taxon>
        <taxon>campanulids</taxon>
        <taxon>Asterales</taxon>
        <taxon>Asteraceae</taxon>
        <taxon>Asteroideae</taxon>
        <taxon>Anthemideae</taxon>
        <taxon>Artemisiinae</taxon>
        <taxon>Artemisia</taxon>
    </lineage>
</organism>
<dbReference type="OrthoDB" id="1667110at2759"/>
<dbReference type="Gene3D" id="2.60.120.650">
    <property type="entry name" value="Cupin"/>
    <property type="match status" value="1"/>
</dbReference>
<dbReference type="Pfam" id="PF01676">
    <property type="entry name" value="Metalloenzyme"/>
    <property type="match status" value="1"/>
</dbReference>
<keyword evidence="3" id="KW-0963">Cytoplasm</keyword>
<feature type="domain" description="Metalloenzyme" evidence="5">
    <location>
        <begin position="247"/>
        <end position="334"/>
    </location>
</feature>
<dbReference type="Proteomes" id="UP000245207">
    <property type="component" value="Unassembled WGS sequence"/>
</dbReference>
<dbReference type="InterPro" id="IPR017850">
    <property type="entry name" value="Alkaline_phosphatase_core_sf"/>
</dbReference>
<comment type="caution">
    <text evidence="6">The sequence shown here is derived from an EMBL/GenBank/DDBJ whole genome shotgun (WGS) entry which is preliminary data.</text>
</comment>
<evidence type="ECO:0000259" key="5">
    <source>
        <dbReference type="Pfam" id="PF01676"/>
    </source>
</evidence>
<feature type="region of interest" description="Disordered" evidence="4">
    <location>
        <begin position="135"/>
        <end position="159"/>
    </location>
</feature>
<dbReference type="Gene3D" id="3.40.720.10">
    <property type="entry name" value="Alkaline Phosphatase, subunit A"/>
    <property type="match status" value="1"/>
</dbReference>
<name>A0A2U1NBQ9_ARTAN</name>
<dbReference type="PANTHER" id="PTHR31637:SF7">
    <property type="entry name" value="2,3-BISPHOSPHOGLYCERATE-INDEPENDENT PHOSPHOGLYCERATE MUTASE 1"/>
    <property type="match status" value="1"/>
</dbReference>
<dbReference type="AlphaFoldDB" id="A0A2U1NBQ9"/>
<protein>
    <submittedName>
        <fullName evidence="6">Phosphoglycerate mutase, 2,3-bisphosphoglycerate-independent</fullName>
    </submittedName>
</protein>
<evidence type="ECO:0000256" key="3">
    <source>
        <dbReference type="ARBA" id="ARBA00022490"/>
    </source>
</evidence>
<feature type="compositionally biased region" description="Polar residues" evidence="4">
    <location>
        <begin position="135"/>
        <end position="152"/>
    </location>
</feature>
<proteinExistence type="predicted"/>
<comment type="subcellular location">
    <subcellularLocation>
        <location evidence="1">Cytoplasm</location>
    </subcellularLocation>
</comment>
<reference evidence="6 7" key="1">
    <citation type="journal article" date="2018" name="Mol. Plant">
        <title>The genome of Artemisia annua provides insight into the evolution of Asteraceae family and artemisinin biosynthesis.</title>
        <authorList>
            <person name="Shen Q."/>
            <person name="Zhang L."/>
            <person name="Liao Z."/>
            <person name="Wang S."/>
            <person name="Yan T."/>
            <person name="Shi P."/>
            <person name="Liu M."/>
            <person name="Fu X."/>
            <person name="Pan Q."/>
            <person name="Wang Y."/>
            <person name="Lv Z."/>
            <person name="Lu X."/>
            <person name="Zhang F."/>
            <person name="Jiang W."/>
            <person name="Ma Y."/>
            <person name="Chen M."/>
            <person name="Hao X."/>
            <person name="Li L."/>
            <person name="Tang Y."/>
            <person name="Lv G."/>
            <person name="Zhou Y."/>
            <person name="Sun X."/>
            <person name="Brodelius P.E."/>
            <person name="Rose J.K.C."/>
            <person name="Tang K."/>
        </authorList>
    </citation>
    <scope>NUCLEOTIDE SEQUENCE [LARGE SCALE GENOMIC DNA]</scope>
    <source>
        <strain evidence="7">cv. Huhao1</strain>
        <tissue evidence="6">Leaf</tissue>
    </source>
</reference>
<dbReference type="InterPro" id="IPR005995">
    <property type="entry name" value="Pgm_bpd_ind"/>
</dbReference>
<dbReference type="STRING" id="35608.A0A2U1NBQ9"/>
<keyword evidence="7" id="KW-1185">Reference proteome</keyword>
<dbReference type="InterPro" id="IPR006124">
    <property type="entry name" value="Metalloenzyme"/>
</dbReference>
<dbReference type="GO" id="GO:0030145">
    <property type="term" value="F:manganese ion binding"/>
    <property type="evidence" value="ECO:0007669"/>
    <property type="project" value="TreeGrafter"/>
</dbReference>
<evidence type="ECO:0000313" key="7">
    <source>
        <dbReference type="Proteomes" id="UP000245207"/>
    </source>
</evidence>
<comment type="subunit">
    <text evidence="2">Monomer.</text>
</comment>